<dbReference type="InterPro" id="IPR050549">
    <property type="entry name" value="MFS_Trehalose_Transporter"/>
</dbReference>
<sequence>MSEEKLNPTPSTSSEEVPYYGSLSDCAPFVKNGVKPVVTKMSFPEKAEKPGKEGRGKAFKQVIASLIANIGTINTGMAFGFSAMALPQLKSADSLIQITENEASWIASLSSVGTPIGCILSGYLMDNIGRRRTLILTEVPLILGWLLISAAQNVPMIYVGRLLIGLGSGMVGAPARVYTCEVSQPHLRGMLGAMASVGVSTGVLIQYVIGSATSWDILAGISAIIPMVSLLGMLILPETPNYLLSHDKREKAEKSLSKLRGSTCNLNDEIQKMITFKEKNHVEPLKSPREIFKALISPSTLKPFSILALYFFIYQWCGVNTITFYAVEVFEASGASLDKYFLTISMGVLRVIFTVVGCVLCRRCGRRPLTFVSALGCGSTMVVLATYLYYVQYWKANNLPPQYSWIPVASIYLFMIFCTLGYLIVPWIMIGEVYPTQVRGIVGGLTTCAAHLSIFSVVKTFPYLKHSLNDYGTFGLYGAMSLAGTVFFYIFLPETKGRTLQEIEDYFCGRIKSLSKKNVQTEVA</sequence>
<dbReference type="AlphaFoldDB" id="A0A5E4R499"/>
<dbReference type="FunFam" id="1.20.1250.20:FF:000249">
    <property type="entry name" value="facilitated trehalose transporter Tret1"/>
    <property type="match status" value="1"/>
</dbReference>
<keyword evidence="6" id="KW-0325">Glycoprotein</keyword>
<proteinExistence type="inferred from homology"/>
<dbReference type="Proteomes" id="UP000324832">
    <property type="component" value="Unassembled WGS sequence"/>
</dbReference>
<keyword evidence="7" id="KW-0813">Transport</keyword>
<organism evidence="11 12">
    <name type="scientific">Leptidea sinapis</name>
    <dbReference type="NCBI Taxonomy" id="189913"/>
    <lineage>
        <taxon>Eukaryota</taxon>
        <taxon>Metazoa</taxon>
        <taxon>Ecdysozoa</taxon>
        <taxon>Arthropoda</taxon>
        <taxon>Hexapoda</taxon>
        <taxon>Insecta</taxon>
        <taxon>Pterygota</taxon>
        <taxon>Neoptera</taxon>
        <taxon>Endopterygota</taxon>
        <taxon>Lepidoptera</taxon>
        <taxon>Glossata</taxon>
        <taxon>Ditrysia</taxon>
        <taxon>Papilionoidea</taxon>
        <taxon>Pieridae</taxon>
        <taxon>Dismorphiinae</taxon>
        <taxon>Leptidea</taxon>
    </lineage>
</organism>
<comment type="similarity">
    <text evidence="7">Belongs to the major facilitator superfamily. Sugar transporter (TC 2.A.1.1) family.</text>
</comment>
<dbReference type="PANTHER" id="PTHR48021">
    <property type="match status" value="1"/>
</dbReference>
<feature type="domain" description="Major facilitator superfamily (MFS) profile" evidence="10">
    <location>
        <begin position="64"/>
        <end position="496"/>
    </location>
</feature>
<dbReference type="GO" id="GO:0005886">
    <property type="term" value="C:plasma membrane"/>
    <property type="evidence" value="ECO:0007669"/>
    <property type="project" value="UniProtKB-SubCell"/>
</dbReference>
<evidence type="ECO:0000256" key="5">
    <source>
        <dbReference type="ARBA" id="ARBA00023136"/>
    </source>
</evidence>
<keyword evidence="5 9" id="KW-0472">Membrane</keyword>
<evidence type="ECO:0000256" key="9">
    <source>
        <dbReference type="SAM" id="Phobius"/>
    </source>
</evidence>
<evidence type="ECO:0000256" key="1">
    <source>
        <dbReference type="ARBA" id="ARBA00004651"/>
    </source>
</evidence>
<evidence type="ECO:0000256" key="6">
    <source>
        <dbReference type="ARBA" id="ARBA00023180"/>
    </source>
</evidence>
<dbReference type="Gene3D" id="1.20.1250.20">
    <property type="entry name" value="MFS general substrate transporter like domains"/>
    <property type="match status" value="1"/>
</dbReference>
<accession>A0A5E4R499</accession>
<dbReference type="NCBIfam" id="TIGR00879">
    <property type="entry name" value="SP"/>
    <property type="match status" value="1"/>
</dbReference>
<dbReference type="PROSITE" id="PS00217">
    <property type="entry name" value="SUGAR_TRANSPORT_2"/>
    <property type="match status" value="1"/>
</dbReference>
<evidence type="ECO:0000313" key="11">
    <source>
        <dbReference type="EMBL" id="VVD04068.1"/>
    </source>
</evidence>
<feature type="transmembrane region" description="Helical" evidence="9">
    <location>
        <begin position="410"/>
        <end position="429"/>
    </location>
</feature>
<dbReference type="PROSITE" id="PS50850">
    <property type="entry name" value="MFS"/>
    <property type="match status" value="1"/>
</dbReference>
<dbReference type="InterPro" id="IPR036259">
    <property type="entry name" value="MFS_trans_sf"/>
</dbReference>
<dbReference type="EMBL" id="FZQP02006826">
    <property type="protein sequence ID" value="VVD04068.1"/>
    <property type="molecule type" value="Genomic_DNA"/>
</dbReference>
<keyword evidence="3 9" id="KW-0812">Transmembrane</keyword>
<dbReference type="CDD" id="cd17358">
    <property type="entry name" value="MFS_GLUT6_8_Class3_like"/>
    <property type="match status" value="1"/>
</dbReference>
<dbReference type="InterPro" id="IPR003663">
    <property type="entry name" value="Sugar/inositol_transpt"/>
</dbReference>
<feature type="transmembrane region" description="Helical" evidence="9">
    <location>
        <begin position="368"/>
        <end position="390"/>
    </location>
</feature>
<evidence type="ECO:0000256" key="2">
    <source>
        <dbReference type="ARBA" id="ARBA00022475"/>
    </source>
</evidence>
<feature type="transmembrane region" description="Helical" evidence="9">
    <location>
        <begin position="307"/>
        <end position="327"/>
    </location>
</feature>
<dbReference type="InterPro" id="IPR005829">
    <property type="entry name" value="Sugar_transporter_CS"/>
</dbReference>
<evidence type="ECO:0000256" key="4">
    <source>
        <dbReference type="ARBA" id="ARBA00022989"/>
    </source>
</evidence>
<comment type="subcellular location">
    <subcellularLocation>
        <location evidence="1">Cell membrane</location>
        <topology evidence="1">Multi-pass membrane protein</topology>
    </subcellularLocation>
</comment>
<keyword evidence="12" id="KW-1185">Reference proteome</keyword>
<evidence type="ECO:0000313" key="12">
    <source>
        <dbReference type="Proteomes" id="UP000324832"/>
    </source>
</evidence>
<dbReference type="GO" id="GO:0051119">
    <property type="term" value="F:sugar transmembrane transporter activity"/>
    <property type="evidence" value="ECO:0007669"/>
    <property type="project" value="InterPro"/>
</dbReference>
<dbReference type="InterPro" id="IPR044775">
    <property type="entry name" value="MFS_ERD6/Tret1-like"/>
</dbReference>
<dbReference type="InterPro" id="IPR005828">
    <property type="entry name" value="MFS_sugar_transport-like"/>
</dbReference>
<feature type="transmembrane region" description="Helical" evidence="9">
    <location>
        <begin position="190"/>
        <end position="209"/>
    </location>
</feature>
<feature type="transmembrane region" description="Helical" evidence="9">
    <location>
        <begin position="474"/>
        <end position="492"/>
    </location>
</feature>
<gene>
    <name evidence="11" type="ORF">LSINAPIS_LOCUS13914</name>
</gene>
<feature type="transmembrane region" description="Helical" evidence="9">
    <location>
        <begin position="62"/>
        <end position="85"/>
    </location>
</feature>
<evidence type="ECO:0000256" key="7">
    <source>
        <dbReference type="RuleBase" id="RU003346"/>
    </source>
</evidence>
<dbReference type="SUPFAM" id="SSF103473">
    <property type="entry name" value="MFS general substrate transporter"/>
    <property type="match status" value="1"/>
</dbReference>
<keyword evidence="4 9" id="KW-1133">Transmembrane helix</keyword>
<feature type="transmembrane region" description="Helical" evidence="9">
    <location>
        <begin position="339"/>
        <end position="361"/>
    </location>
</feature>
<dbReference type="PROSITE" id="PS00216">
    <property type="entry name" value="SUGAR_TRANSPORT_1"/>
    <property type="match status" value="1"/>
</dbReference>
<evidence type="ECO:0000256" key="8">
    <source>
        <dbReference type="SAM" id="MobiDB-lite"/>
    </source>
</evidence>
<dbReference type="Pfam" id="PF00083">
    <property type="entry name" value="Sugar_tr"/>
    <property type="match status" value="1"/>
</dbReference>
<evidence type="ECO:0000256" key="3">
    <source>
        <dbReference type="ARBA" id="ARBA00022692"/>
    </source>
</evidence>
<dbReference type="InterPro" id="IPR020846">
    <property type="entry name" value="MFS_dom"/>
</dbReference>
<dbReference type="PANTHER" id="PTHR48021:SF7">
    <property type="entry name" value="RH09188P"/>
    <property type="match status" value="1"/>
</dbReference>
<feature type="transmembrane region" description="Helical" evidence="9">
    <location>
        <begin position="215"/>
        <end position="236"/>
    </location>
</feature>
<feature type="transmembrane region" description="Helical" evidence="9">
    <location>
        <begin position="158"/>
        <end position="178"/>
    </location>
</feature>
<name>A0A5E4R499_9NEOP</name>
<keyword evidence="2" id="KW-1003">Cell membrane</keyword>
<protein>
    <recommendedName>
        <fullName evidence="10">Major facilitator superfamily (MFS) profile domain-containing protein</fullName>
    </recommendedName>
</protein>
<dbReference type="PRINTS" id="PR00171">
    <property type="entry name" value="SUGRTRNSPORT"/>
</dbReference>
<feature type="region of interest" description="Disordered" evidence="8">
    <location>
        <begin position="1"/>
        <end position="21"/>
    </location>
</feature>
<feature type="transmembrane region" description="Helical" evidence="9">
    <location>
        <begin position="441"/>
        <end position="462"/>
    </location>
</feature>
<feature type="transmembrane region" description="Helical" evidence="9">
    <location>
        <begin position="105"/>
        <end position="125"/>
    </location>
</feature>
<evidence type="ECO:0000259" key="10">
    <source>
        <dbReference type="PROSITE" id="PS50850"/>
    </source>
</evidence>
<feature type="transmembrane region" description="Helical" evidence="9">
    <location>
        <begin position="134"/>
        <end position="152"/>
    </location>
</feature>
<reference evidence="11 12" key="1">
    <citation type="submission" date="2017-07" db="EMBL/GenBank/DDBJ databases">
        <authorList>
            <person name="Talla V."/>
            <person name="Backstrom N."/>
        </authorList>
    </citation>
    <scope>NUCLEOTIDE SEQUENCE [LARGE SCALE GENOMIC DNA]</scope>
</reference>